<feature type="domain" description="RNase H type-1" evidence="1">
    <location>
        <begin position="98"/>
        <end position="219"/>
    </location>
</feature>
<dbReference type="Pfam" id="PF13456">
    <property type="entry name" value="RVT_3"/>
    <property type="match status" value="1"/>
</dbReference>
<proteinExistence type="predicted"/>
<dbReference type="STRING" id="93759.A0A1R3GG08"/>
<evidence type="ECO:0000313" key="3">
    <source>
        <dbReference type="Proteomes" id="UP000187203"/>
    </source>
</evidence>
<gene>
    <name evidence="2" type="ORF">COLO4_35519</name>
</gene>
<sequence>MVKEKYSSDDRGTESAVDGGFFGDLNWWDISITTAWTIWNDRNLELHDGHRRNPSEVVEFIRSYLLEFQRCQQAVTTRSVIVEQVRWKAPARGIYKINFDGGFQASSRLGGFGAVARDSEGKVLGAIAGPLLMVRDIFAVEALEALKAISWAKDMGFQDVALEGDALTIIRKLNSSSPDLSPIGPYIEEIQSYCSLFRSCIFAHVKRDGNTVANSFAKHGSSLPVNMIWMEEVPASAMDALKFDCNVLP</sequence>
<evidence type="ECO:0000313" key="2">
    <source>
        <dbReference type="EMBL" id="OMO56999.1"/>
    </source>
</evidence>
<accession>A0A1R3GG08</accession>
<dbReference type="GO" id="GO:0004523">
    <property type="term" value="F:RNA-DNA hybrid ribonuclease activity"/>
    <property type="evidence" value="ECO:0007669"/>
    <property type="project" value="InterPro"/>
</dbReference>
<dbReference type="AlphaFoldDB" id="A0A1R3GG08"/>
<comment type="caution">
    <text evidence="2">The sequence shown here is derived from an EMBL/GenBank/DDBJ whole genome shotgun (WGS) entry which is preliminary data.</text>
</comment>
<dbReference type="GO" id="GO:0003676">
    <property type="term" value="F:nucleic acid binding"/>
    <property type="evidence" value="ECO:0007669"/>
    <property type="project" value="InterPro"/>
</dbReference>
<dbReference type="PANTHER" id="PTHR47074:SF48">
    <property type="entry name" value="POLYNUCLEOTIDYL TRANSFERASE, RIBONUCLEASE H-LIKE SUPERFAMILY PROTEIN"/>
    <property type="match status" value="1"/>
</dbReference>
<dbReference type="InterPro" id="IPR052929">
    <property type="entry name" value="RNase_H-like_EbsB-rel"/>
</dbReference>
<dbReference type="InterPro" id="IPR002156">
    <property type="entry name" value="RNaseH_domain"/>
</dbReference>
<dbReference type="Proteomes" id="UP000187203">
    <property type="component" value="Unassembled WGS sequence"/>
</dbReference>
<dbReference type="CDD" id="cd06222">
    <property type="entry name" value="RNase_H_like"/>
    <property type="match status" value="1"/>
</dbReference>
<dbReference type="EMBL" id="AWUE01022658">
    <property type="protein sequence ID" value="OMO56999.1"/>
    <property type="molecule type" value="Genomic_DNA"/>
</dbReference>
<dbReference type="InterPro" id="IPR012337">
    <property type="entry name" value="RNaseH-like_sf"/>
</dbReference>
<name>A0A1R3GG08_9ROSI</name>
<keyword evidence="3" id="KW-1185">Reference proteome</keyword>
<dbReference type="PANTHER" id="PTHR47074">
    <property type="entry name" value="BNAC02G40300D PROTEIN"/>
    <property type="match status" value="1"/>
</dbReference>
<dbReference type="SUPFAM" id="SSF53098">
    <property type="entry name" value="Ribonuclease H-like"/>
    <property type="match status" value="1"/>
</dbReference>
<organism evidence="2 3">
    <name type="scientific">Corchorus olitorius</name>
    <dbReference type="NCBI Taxonomy" id="93759"/>
    <lineage>
        <taxon>Eukaryota</taxon>
        <taxon>Viridiplantae</taxon>
        <taxon>Streptophyta</taxon>
        <taxon>Embryophyta</taxon>
        <taxon>Tracheophyta</taxon>
        <taxon>Spermatophyta</taxon>
        <taxon>Magnoliopsida</taxon>
        <taxon>eudicotyledons</taxon>
        <taxon>Gunneridae</taxon>
        <taxon>Pentapetalae</taxon>
        <taxon>rosids</taxon>
        <taxon>malvids</taxon>
        <taxon>Malvales</taxon>
        <taxon>Malvaceae</taxon>
        <taxon>Grewioideae</taxon>
        <taxon>Apeibeae</taxon>
        <taxon>Corchorus</taxon>
    </lineage>
</organism>
<evidence type="ECO:0000259" key="1">
    <source>
        <dbReference type="Pfam" id="PF13456"/>
    </source>
</evidence>
<reference evidence="3" key="1">
    <citation type="submission" date="2013-09" db="EMBL/GenBank/DDBJ databases">
        <title>Corchorus olitorius genome sequencing.</title>
        <authorList>
            <person name="Alam M."/>
            <person name="Haque M.S."/>
            <person name="Islam M.S."/>
            <person name="Emdad E.M."/>
            <person name="Islam M.M."/>
            <person name="Ahmed B."/>
            <person name="Halim A."/>
            <person name="Hossen Q.M.M."/>
            <person name="Hossain M.Z."/>
            <person name="Ahmed R."/>
            <person name="Khan M.M."/>
            <person name="Islam R."/>
            <person name="Rashid M.M."/>
            <person name="Khan S.A."/>
            <person name="Rahman M.S."/>
            <person name="Alam M."/>
            <person name="Yahiya A.S."/>
            <person name="Khan M.S."/>
            <person name="Azam M.S."/>
            <person name="Haque T."/>
            <person name="Lashkar M.Z.H."/>
            <person name="Akhand A.I."/>
            <person name="Morshed G."/>
            <person name="Roy S."/>
            <person name="Uddin K.S."/>
            <person name="Rabeya T."/>
            <person name="Hossain A.S."/>
            <person name="Chowdhury A."/>
            <person name="Snigdha A.R."/>
            <person name="Mortoza M.S."/>
            <person name="Matin S.A."/>
            <person name="Hoque S.M.E."/>
            <person name="Islam M.K."/>
            <person name="Roy D.K."/>
            <person name="Haider R."/>
            <person name="Moosa M.M."/>
            <person name="Elias S.M."/>
            <person name="Hasan A.M."/>
            <person name="Jahan S."/>
            <person name="Shafiuddin M."/>
            <person name="Mahmood N."/>
            <person name="Shommy N.S."/>
        </authorList>
    </citation>
    <scope>NUCLEOTIDE SEQUENCE [LARGE SCALE GENOMIC DNA]</scope>
    <source>
        <strain evidence="3">cv. O-4</strain>
    </source>
</reference>
<dbReference type="Gene3D" id="3.30.420.10">
    <property type="entry name" value="Ribonuclease H-like superfamily/Ribonuclease H"/>
    <property type="match status" value="1"/>
</dbReference>
<protein>
    <recommendedName>
        <fullName evidence="1">RNase H type-1 domain-containing protein</fullName>
    </recommendedName>
</protein>
<dbReference type="OrthoDB" id="1748820at2759"/>
<dbReference type="InterPro" id="IPR036397">
    <property type="entry name" value="RNaseH_sf"/>
</dbReference>
<dbReference type="InterPro" id="IPR044730">
    <property type="entry name" value="RNase_H-like_dom_plant"/>
</dbReference>